<dbReference type="Proteomes" id="UP000095472">
    <property type="component" value="Chromosome"/>
</dbReference>
<gene>
    <name evidence="1" type="ORF">BH720_022910</name>
</gene>
<keyword evidence="2" id="KW-1185">Reference proteome</keyword>
<reference evidence="1 2" key="1">
    <citation type="journal article" date="2016" name="Genome Announc.">
        <title>Draft Genome Sequence of the Thermotolerant Cyanobacterium Desertifilum sp. IPPAS B-1220.</title>
        <authorList>
            <person name="Mironov K.S."/>
            <person name="Sinetova M.A."/>
            <person name="Bolatkhan K."/>
            <person name="Zayadan B.K."/>
            <person name="Ustinova V.V."/>
            <person name="Kupriyanova E.V."/>
            <person name="Skrypnik A.N."/>
            <person name="Gogoleva N.E."/>
            <person name="Gogolev Y.V."/>
            <person name="Los D.A."/>
        </authorList>
    </citation>
    <scope>NUCLEOTIDE SEQUENCE [LARGE SCALE GENOMIC DNA]</scope>
    <source>
        <strain evidence="1 2">IPPAS B-1220</strain>
    </source>
</reference>
<proteinExistence type="predicted"/>
<name>A0ACD5GPA4_9CYAN</name>
<protein>
    <submittedName>
        <fullName evidence="1">NF038130 family PEP-CTERM protein</fullName>
    </submittedName>
</protein>
<sequence>MLQTAKRLAIGVSAIVGVSAIAVRPASAFTISGTDYLLYDTCSPTTTCLNPGADLNSILAGNSSNPGGNIELFASSESLSNTAFLSSIARTSISGTVGGKTLTLSSLTADDWFNTGSGISLVYGAANLANTWFDDFLSAAGKGGASLLERTQAFNAFLGLGGFQRSSDPNISYVTTEGSDIKIGLAGHFDLKAYYTRPGSPFAMFAQMLPSGFQASEVVKANYDGVTKFLYSFSATESGLTNSAGVGADGSSHSGNYEVACAVLSPSPSDC</sequence>
<dbReference type="EMBL" id="CP182909">
    <property type="protein sequence ID" value="XPM62522.1"/>
    <property type="molecule type" value="Genomic_DNA"/>
</dbReference>
<accession>A0ACD5GPA4</accession>
<evidence type="ECO:0000313" key="2">
    <source>
        <dbReference type="Proteomes" id="UP000095472"/>
    </source>
</evidence>
<organism evidence="1 2">
    <name type="scientific">Desertifilum tharense IPPAS B-1220</name>
    <dbReference type="NCBI Taxonomy" id="1781255"/>
    <lineage>
        <taxon>Bacteria</taxon>
        <taxon>Bacillati</taxon>
        <taxon>Cyanobacteriota</taxon>
        <taxon>Cyanophyceae</taxon>
        <taxon>Desertifilales</taxon>
        <taxon>Desertifilaceae</taxon>
        <taxon>Desertifilum</taxon>
    </lineage>
</organism>
<evidence type="ECO:0000313" key="1">
    <source>
        <dbReference type="EMBL" id="XPM62522.1"/>
    </source>
</evidence>